<name>A0A378XA85_9BURK</name>
<keyword evidence="3" id="KW-0808">Transferase</keyword>
<dbReference type="OrthoDB" id="9804312at2"/>
<dbReference type="Proteomes" id="UP000594903">
    <property type="component" value="Chromosome"/>
</dbReference>
<sequence>MTTDTQHSAKQFLDNYFVEKYGLSPTHSEVLAATPYFVGDKALDVGCGRGRNTFYMAQHGFQVDAFDVNPHAIGIMQHIIESEGVDSVRPSVRNLNQNPYIESSYDVIACTVVMMFLEPSTIPVLIKEMQEATLPGGINIIVSAMNTPAHPMQPDFRFGFAEGELSAYYDGWELLKYNEDVGQMHRRDAFGNFVEMQFATIIAKKPL</sequence>
<dbReference type="SUPFAM" id="SSF53335">
    <property type="entry name" value="S-adenosyl-L-methionine-dependent methyltransferases"/>
    <property type="match status" value="1"/>
</dbReference>
<reference evidence="3 4" key="1">
    <citation type="submission" date="2018-06" db="EMBL/GenBank/DDBJ databases">
        <authorList>
            <consortium name="Pathogen Informatics"/>
            <person name="Doyle S."/>
        </authorList>
    </citation>
    <scope>NUCLEOTIDE SEQUENCE [LARGE SCALE GENOMIC DNA]</scope>
    <source>
        <strain evidence="3 4">NCTC11997</strain>
    </source>
</reference>
<dbReference type="EMBL" id="UGSB01000001">
    <property type="protein sequence ID" value="SUA50588.1"/>
    <property type="molecule type" value="Genomic_DNA"/>
</dbReference>
<organism evidence="3 4">
    <name type="scientific">Oligella ureolytica</name>
    <dbReference type="NCBI Taxonomy" id="90244"/>
    <lineage>
        <taxon>Bacteria</taxon>
        <taxon>Pseudomonadati</taxon>
        <taxon>Pseudomonadota</taxon>
        <taxon>Betaproteobacteria</taxon>
        <taxon>Burkholderiales</taxon>
        <taxon>Alcaligenaceae</taxon>
        <taxon>Oligella</taxon>
    </lineage>
</organism>
<dbReference type="EC" id="2.1.1.-" evidence="3"/>
<dbReference type="Gene3D" id="3.40.50.150">
    <property type="entry name" value="Vaccinia Virus protein VP39"/>
    <property type="match status" value="1"/>
</dbReference>
<reference evidence="2 5" key="2">
    <citation type="submission" date="2020-12" db="EMBL/GenBank/DDBJ databases">
        <title>FDA dAtabase for Regulatory Grade micrObial Sequences (FDA-ARGOS): Supporting development and validation of Infectious Disease Dx tests.</title>
        <authorList>
            <person name="Sproer C."/>
            <person name="Gronow S."/>
            <person name="Severitt S."/>
            <person name="Schroder I."/>
            <person name="Tallon L."/>
            <person name="Sadzewicz L."/>
            <person name="Zhao X."/>
            <person name="Boylan J."/>
            <person name="Ott S."/>
            <person name="Bowen H."/>
            <person name="Vavikolanu K."/>
            <person name="Mehta A."/>
            <person name="Aluvathingal J."/>
            <person name="Nadendla S."/>
            <person name="Lowell S."/>
            <person name="Myers T."/>
            <person name="Yan Y."/>
            <person name="Sichtig H."/>
        </authorList>
    </citation>
    <scope>NUCLEOTIDE SEQUENCE [LARGE SCALE GENOMIC DNA]</scope>
    <source>
        <strain evidence="2 5">FDAARGOS_872</strain>
    </source>
</reference>
<evidence type="ECO:0000313" key="3">
    <source>
        <dbReference type="EMBL" id="SUA50588.1"/>
    </source>
</evidence>
<dbReference type="Proteomes" id="UP000254603">
    <property type="component" value="Unassembled WGS sequence"/>
</dbReference>
<dbReference type="RefSeq" id="WP_018573746.1">
    <property type="nucleotide sequence ID" value="NZ_CP065725.1"/>
</dbReference>
<dbReference type="EC" id="2.1.1.265" evidence="2"/>
<dbReference type="InterPro" id="IPR015985">
    <property type="entry name" value="TehB-like_dom"/>
</dbReference>
<evidence type="ECO:0000313" key="4">
    <source>
        <dbReference type="Proteomes" id="UP000254603"/>
    </source>
</evidence>
<dbReference type="PANTHER" id="PTHR43861">
    <property type="entry name" value="TRANS-ACONITATE 2-METHYLTRANSFERASE-RELATED"/>
    <property type="match status" value="1"/>
</dbReference>
<dbReference type="GO" id="GO:0032259">
    <property type="term" value="P:methylation"/>
    <property type="evidence" value="ECO:0007669"/>
    <property type="project" value="UniProtKB-KW"/>
</dbReference>
<gene>
    <name evidence="3" type="primary">tehB</name>
    <name evidence="2" type="ORF">I6G29_01180</name>
    <name evidence="3" type="ORF">NCTC11997_00276</name>
</gene>
<proteinExistence type="predicted"/>
<dbReference type="Pfam" id="PF03848">
    <property type="entry name" value="TehB"/>
    <property type="match status" value="1"/>
</dbReference>
<dbReference type="EMBL" id="CP065725">
    <property type="protein sequence ID" value="QPT40277.1"/>
    <property type="molecule type" value="Genomic_DNA"/>
</dbReference>
<dbReference type="InterPro" id="IPR029063">
    <property type="entry name" value="SAM-dependent_MTases_sf"/>
</dbReference>
<dbReference type="GO" id="GO:0008168">
    <property type="term" value="F:methyltransferase activity"/>
    <property type="evidence" value="ECO:0007669"/>
    <property type="project" value="UniProtKB-KW"/>
</dbReference>
<evidence type="ECO:0000313" key="5">
    <source>
        <dbReference type="Proteomes" id="UP000594903"/>
    </source>
</evidence>
<protein>
    <submittedName>
        <fullName evidence="2">Tellurite resistance methyltransferase TehB</fullName>
        <ecNumber evidence="2">2.1.1.265</ecNumber>
    </submittedName>
    <submittedName>
        <fullName evidence="3">Tellurite resistance protein TehB</fullName>
        <ecNumber evidence="3">2.1.1.-</ecNumber>
    </submittedName>
</protein>
<feature type="domain" description="Tellurite resistance methyltransferase TehB-like" evidence="1">
    <location>
        <begin position="14"/>
        <end position="201"/>
    </location>
</feature>
<accession>A0A378XA85</accession>
<keyword evidence="3" id="KW-0489">Methyltransferase</keyword>
<dbReference type="CDD" id="cd02440">
    <property type="entry name" value="AdoMet_MTases"/>
    <property type="match status" value="1"/>
</dbReference>
<evidence type="ECO:0000313" key="2">
    <source>
        <dbReference type="EMBL" id="QPT40277.1"/>
    </source>
</evidence>
<dbReference type="STRING" id="1122619.GCA_000373745_00571"/>
<evidence type="ECO:0000259" key="1">
    <source>
        <dbReference type="Pfam" id="PF03848"/>
    </source>
</evidence>
<dbReference type="AlphaFoldDB" id="A0A378XA85"/>
<dbReference type="NCBIfam" id="NF008405">
    <property type="entry name" value="PRK11207.1"/>
    <property type="match status" value="1"/>
</dbReference>
<keyword evidence="5" id="KW-1185">Reference proteome</keyword>